<accession>A0A840N418</accession>
<evidence type="ECO:0000313" key="3">
    <source>
        <dbReference type="Proteomes" id="UP000521227"/>
    </source>
</evidence>
<proteinExistence type="predicted"/>
<comment type="caution">
    <text evidence="2">The sequence shown here is derived from an EMBL/GenBank/DDBJ whole genome shotgun (WGS) entry which is preliminary data.</text>
</comment>
<dbReference type="InterPro" id="IPR040684">
    <property type="entry name" value="HMUDK_hel"/>
</dbReference>
<evidence type="ECO:0000259" key="1">
    <source>
        <dbReference type="Pfam" id="PF18723"/>
    </source>
</evidence>
<dbReference type="Proteomes" id="UP000521227">
    <property type="component" value="Unassembled WGS sequence"/>
</dbReference>
<dbReference type="Pfam" id="PF18723">
    <property type="entry name" value="HMUDK_hel"/>
    <property type="match status" value="1"/>
</dbReference>
<name>A0A840N418_9BRAD</name>
<feature type="domain" description="5-hmdU DNA kinase helical" evidence="1">
    <location>
        <begin position="87"/>
        <end position="367"/>
    </location>
</feature>
<evidence type="ECO:0000313" key="2">
    <source>
        <dbReference type="EMBL" id="MBB5053652.1"/>
    </source>
</evidence>
<dbReference type="AlphaFoldDB" id="A0A840N418"/>
<gene>
    <name evidence="2" type="ORF">HNQ36_003652</name>
</gene>
<protein>
    <recommendedName>
        <fullName evidence="1">5-hmdU DNA kinase helical domain-containing protein</fullName>
    </recommendedName>
</protein>
<reference evidence="2 3" key="1">
    <citation type="submission" date="2020-08" db="EMBL/GenBank/DDBJ databases">
        <title>Genomic Encyclopedia of Type Strains, Phase IV (KMG-IV): sequencing the most valuable type-strain genomes for metagenomic binning, comparative biology and taxonomic classification.</title>
        <authorList>
            <person name="Goeker M."/>
        </authorList>
    </citation>
    <scope>NUCLEOTIDE SEQUENCE [LARGE SCALE GENOMIC DNA]</scope>
    <source>
        <strain evidence="2 3">DSM 17498</strain>
    </source>
</reference>
<dbReference type="EMBL" id="JACHIJ010000005">
    <property type="protein sequence ID" value="MBB5053652.1"/>
    <property type="molecule type" value="Genomic_DNA"/>
</dbReference>
<sequence length="405" mass="46606">MDANEALTETRRSFRESFLTQGGCIPDTTLKRGSQISQAVQKHLRYWRNPMTYADSFPSFPFADSREAASSRPRLSVKIRGKAITTTPVFAAYWYFAAERQRIFFRRLQGSLTQTTSDPVLSVYKFTNAYRASDRVSQYLIRSVIYRDDLPNDTTNVFFRTLLFKLFNKIETWEMLERTVGPIVWETFSYERYNRVLAQCMKAGKRIYSAAYIMPSAGSFFGHTAKHQNHLKMLTYLVKEEFPARYVATEKMADAFALLRSIPSVGPFLAYQYAIDLNYSRLTSFSEDDFVVAGPGALDGIHKCFVGVDGISAEDIIRYMWETQQEHFAAYGIDFKSLWGRPLQLIDCQNLFCEISKYARVAFPEYSGVAGRTRIKQKFQPGKTAPAPWYPPKWDLNARIPDCLF</sequence>
<dbReference type="RefSeq" id="WP_246395428.1">
    <property type="nucleotide sequence ID" value="NZ_JACHIJ010000005.1"/>
</dbReference>
<organism evidence="2 3">
    <name type="scientific">Afipia massiliensis</name>
    <dbReference type="NCBI Taxonomy" id="211460"/>
    <lineage>
        <taxon>Bacteria</taxon>
        <taxon>Pseudomonadati</taxon>
        <taxon>Pseudomonadota</taxon>
        <taxon>Alphaproteobacteria</taxon>
        <taxon>Hyphomicrobiales</taxon>
        <taxon>Nitrobacteraceae</taxon>
        <taxon>Afipia</taxon>
    </lineage>
</organism>